<feature type="region of interest" description="Disordered" evidence="1">
    <location>
        <begin position="129"/>
        <end position="150"/>
    </location>
</feature>
<dbReference type="Proteomes" id="UP001523369">
    <property type="component" value="Unassembled WGS sequence"/>
</dbReference>
<organism evidence="2 3">
    <name type="scientific">Paractinoplanes aksuensis</name>
    <dbReference type="NCBI Taxonomy" id="2939490"/>
    <lineage>
        <taxon>Bacteria</taxon>
        <taxon>Bacillati</taxon>
        <taxon>Actinomycetota</taxon>
        <taxon>Actinomycetes</taxon>
        <taxon>Micromonosporales</taxon>
        <taxon>Micromonosporaceae</taxon>
        <taxon>Paractinoplanes</taxon>
    </lineage>
</organism>
<keyword evidence="3" id="KW-1185">Reference proteome</keyword>
<sequence>MIDDLLLDHARRLWVGLAGAAVEFGVDGVDVGVAPSSQLCPPGWVGIVALAGNAAATAPDKDSAEVVRRGLSGLTVAELTEPDAVRERLPVEDVLGPATLAYCDTESFRPWKPGDAERLRLVRLGPRERREADNREDQLGEWTNRPGTGESATRRLGFRVGWGVKRWCRRNRSG</sequence>
<reference evidence="2 3" key="1">
    <citation type="submission" date="2022-06" db="EMBL/GenBank/DDBJ databases">
        <title>New Species of the Genus Actinoplanes, ActinopZanes ferrugineus.</title>
        <authorList>
            <person name="Ding P."/>
        </authorList>
    </citation>
    <scope>NUCLEOTIDE SEQUENCE [LARGE SCALE GENOMIC DNA]</scope>
    <source>
        <strain evidence="2 3">TRM88003</strain>
    </source>
</reference>
<evidence type="ECO:0000313" key="3">
    <source>
        <dbReference type="Proteomes" id="UP001523369"/>
    </source>
</evidence>
<dbReference type="RefSeq" id="WP_253236937.1">
    <property type="nucleotide sequence ID" value="NZ_JAMYJR010000009.1"/>
</dbReference>
<accession>A0ABT1DIZ5</accession>
<comment type="caution">
    <text evidence="2">The sequence shown here is derived from an EMBL/GenBank/DDBJ whole genome shotgun (WGS) entry which is preliminary data.</text>
</comment>
<dbReference type="EMBL" id="JAMYJR010000009">
    <property type="protein sequence ID" value="MCO8270807.1"/>
    <property type="molecule type" value="Genomic_DNA"/>
</dbReference>
<protein>
    <submittedName>
        <fullName evidence="2">Uncharacterized protein</fullName>
    </submittedName>
</protein>
<gene>
    <name evidence="2" type="ORF">M1L60_09400</name>
</gene>
<feature type="compositionally biased region" description="Basic and acidic residues" evidence="1">
    <location>
        <begin position="129"/>
        <end position="138"/>
    </location>
</feature>
<evidence type="ECO:0000256" key="1">
    <source>
        <dbReference type="SAM" id="MobiDB-lite"/>
    </source>
</evidence>
<proteinExistence type="predicted"/>
<evidence type="ECO:0000313" key="2">
    <source>
        <dbReference type="EMBL" id="MCO8270807.1"/>
    </source>
</evidence>
<name>A0ABT1DIZ5_9ACTN</name>